<dbReference type="Proteomes" id="UP000663873">
    <property type="component" value="Unassembled WGS sequence"/>
</dbReference>
<evidence type="ECO:0000256" key="1">
    <source>
        <dbReference type="ARBA" id="ARBA00004123"/>
    </source>
</evidence>
<evidence type="ECO:0000256" key="6">
    <source>
        <dbReference type="SAM" id="MobiDB-lite"/>
    </source>
</evidence>
<proteinExistence type="predicted"/>
<evidence type="ECO:0000256" key="5">
    <source>
        <dbReference type="ARBA" id="ARBA00023242"/>
    </source>
</evidence>
<dbReference type="PANTHER" id="PTHR46481">
    <property type="entry name" value="ZINC FINGER BED DOMAIN-CONTAINING PROTEIN 4"/>
    <property type="match status" value="1"/>
</dbReference>
<comment type="caution">
    <text evidence="9">The sequence shown here is derived from an EMBL/GenBank/DDBJ whole genome shotgun (WGS) entry which is preliminary data.</text>
</comment>
<dbReference type="GO" id="GO:0046983">
    <property type="term" value="F:protein dimerization activity"/>
    <property type="evidence" value="ECO:0007669"/>
    <property type="project" value="InterPro"/>
</dbReference>
<dbReference type="GO" id="GO:0005634">
    <property type="term" value="C:nucleus"/>
    <property type="evidence" value="ECO:0007669"/>
    <property type="project" value="UniProtKB-SubCell"/>
</dbReference>
<evidence type="ECO:0000256" key="2">
    <source>
        <dbReference type="ARBA" id="ARBA00022723"/>
    </source>
</evidence>
<protein>
    <recommendedName>
        <fullName evidence="8">HAT C-terminal dimerisation domain-containing protein</fullName>
    </recommendedName>
</protein>
<evidence type="ECO:0000313" key="9">
    <source>
        <dbReference type="EMBL" id="CAF4535330.1"/>
    </source>
</evidence>
<keyword evidence="2" id="KW-0479">Metal-binding</keyword>
<feature type="chain" id="PRO_5032446486" description="HAT C-terminal dimerisation domain-containing protein" evidence="7">
    <location>
        <begin position="17"/>
        <end position="669"/>
    </location>
</feature>
<dbReference type="SUPFAM" id="SSF53098">
    <property type="entry name" value="Ribonuclease H-like"/>
    <property type="match status" value="1"/>
</dbReference>
<dbReference type="AlphaFoldDB" id="A0A820XQX1"/>
<dbReference type="GO" id="GO:0008270">
    <property type="term" value="F:zinc ion binding"/>
    <property type="evidence" value="ECO:0007669"/>
    <property type="project" value="UniProtKB-KW"/>
</dbReference>
<evidence type="ECO:0000256" key="3">
    <source>
        <dbReference type="ARBA" id="ARBA00022771"/>
    </source>
</evidence>
<dbReference type="PANTHER" id="PTHR46481:SF10">
    <property type="entry name" value="ZINC FINGER BED DOMAIN-CONTAINING PROTEIN 39"/>
    <property type="match status" value="1"/>
</dbReference>
<dbReference type="InterPro" id="IPR012337">
    <property type="entry name" value="RNaseH-like_sf"/>
</dbReference>
<gene>
    <name evidence="9" type="ORF">UJA718_LOCUS28446</name>
</gene>
<sequence length="669" mass="75199">MMILQIQVLLKSVVSIIPISSTSESTGETTPKKRCAAKSVRDEFFTNVVKNATNWSAKCAICNEIELDRQQPKLRDFISRKSSLPSSSKQSYPAGHQRQQQLHDAIVQNLMIELGLPLSLVERPEFIKFISAVAPKFSITSRRTLRRTTIPNLYNKMNDLLKQFCSTAQYISLTLDIWSDRRARSFFSITGHAIIDTQFKSYVLCFLPLNESHSSEKLLGHYELIINEFQIQNKLCRIITDNASNNIKAFEDLIIPGFESYFYGEDENYNDSNLSDSNDSGDDSYDNSTMPVTTTTQETLNIVKDSFDNLASSSELRLPCFAHTLQLVVKDGLEEAICIKQIIAKVSKIAKLAHSSTIFAENLEAIGAIQKVLEIPSAQLNLMLTELKRKDLCLGTRDTTMLHEFVSLLVLIGEATTVTQAQNSPSISLVGPSIISIYYDLINEQNNITFTTTLCNALLSSLVARFGGLFKALNIEIDSTIHKKGTYDLYGDPIFLVAAFLDAKFKLKWITESSLSEEKKIDACAKIKSLVFDHCVVLRNVVPDVNVAVTQDETIEIISDSRIKRKGLFSYLENDIKKRKVIDPFQYIHDEISLFAEDVDNDSLLVFRKSSIYKTLSRLAVKVLCVSATSAPVERVFSQSGFLMRQHRASMSNTTLQMLTMLKCNSHLQ</sequence>
<keyword evidence="10" id="KW-1185">Reference proteome</keyword>
<keyword evidence="3" id="KW-0863">Zinc-finger</keyword>
<evidence type="ECO:0000259" key="8">
    <source>
        <dbReference type="Pfam" id="PF05699"/>
    </source>
</evidence>
<reference evidence="9" key="1">
    <citation type="submission" date="2021-02" db="EMBL/GenBank/DDBJ databases">
        <authorList>
            <person name="Nowell W R."/>
        </authorList>
    </citation>
    <scope>NUCLEOTIDE SEQUENCE</scope>
</reference>
<feature type="domain" description="HAT C-terminal dimerisation" evidence="8">
    <location>
        <begin position="608"/>
        <end position="663"/>
    </location>
</feature>
<feature type="signal peptide" evidence="7">
    <location>
        <begin position="1"/>
        <end position="16"/>
    </location>
</feature>
<accession>A0A820XQX1</accession>
<evidence type="ECO:0000313" key="10">
    <source>
        <dbReference type="Proteomes" id="UP000663873"/>
    </source>
</evidence>
<keyword evidence="5" id="KW-0539">Nucleus</keyword>
<dbReference type="Pfam" id="PF05699">
    <property type="entry name" value="Dimer_Tnp_hAT"/>
    <property type="match status" value="1"/>
</dbReference>
<dbReference type="InterPro" id="IPR008906">
    <property type="entry name" value="HATC_C_dom"/>
</dbReference>
<organism evidence="9 10">
    <name type="scientific">Rotaria socialis</name>
    <dbReference type="NCBI Taxonomy" id="392032"/>
    <lineage>
        <taxon>Eukaryota</taxon>
        <taxon>Metazoa</taxon>
        <taxon>Spiralia</taxon>
        <taxon>Gnathifera</taxon>
        <taxon>Rotifera</taxon>
        <taxon>Eurotatoria</taxon>
        <taxon>Bdelloidea</taxon>
        <taxon>Philodinida</taxon>
        <taxon>Philodinidae</taxon>
        <taxon>Rotaria</taxon>
    </lineage>
</organism>
<dbReference type="EMBL" id="CAJOBP010008465">
    <property type="protein sequence ID" value="CAF4535330.1"/>
    <property type="molecule type" value="Genomic_DNA"/>
</dbReference>
<keyword evidence="7" id="KW-0732">Signal</keyword>
<feature type="region of interest" description="Disordered" evidence="6">
    <location>
        <begin position="272"/>
        <end position="291"/>
    </location>
</feature>
<comment type="subcellular location">
    <subcellularLocation>
        <location evidence="1">Nucleus</location>
    </subcellularLocation>
</comment>
<evidence type="ECO:0000256" key="4">
    <source>
        <dbReference type="ARBA" id="ARBA00022833"/>
    </source>
</evidence>
<name>A0A820XQX1_9BILA</name>
<keyword evidence="4" id="KW-0862">Zinc</keyword>
<evidence type="ECO:0000256" key="7">
    <source>
        <dbReference type="SAM" id="SignalP"/>
    </source>
</evidence>
<dbReference type="InterPro" id="IPR052035">
    <property type="entry name" value="ZnF_BED_domain_contain"/>
</dbReference>